<dbReference type="GO" id="GO:0005524">
    <property type="term" value="F:ATP binding"/>
    <property type="evidence" value="ECO:0007669"/>
    <property type="project" value="UniProtKB-KW"/>
</dbReference>
<dbReference type="PROSITE" id="PS00109">
    <property type="entry name" value="PROTEIN_KINASE_TYR"/>
    <property type="match status" value="1"/>
</dbReference>
<dbReference type="InterPro" id="IPR001245">
    <property type="entry name" value="Ser-Thr/Tyr_kinase_cat_dom"/>
</dbReference>
<evidence type="ECO:0000256" key="2">
    <source>
        <dbReference type="ARBA" id="ARBA00022840"/>
    </source>
</evidence>
<dbReference type="InterPro" id="IPR011009">
    <property type="entry name" value="Kinase-like_dom_sf"/>
</dbReference>
<dbReference type="InterPro" id="IPR011993">
    <property type="entry name" value="PH-like_dom_sf"/>
</dbReference>
<evidence type="ECO:0000256" key="1">
    <source>
        <dbReference type="ARBA" id="ARBA00022741"/>
    </source>
</evidence>
<feature type="domain" description="Protein kinase" evidence="3">
    <location>
        <begin position="626"/>
        <end position="910"/>
    </location>
</feature>
<protein>
    <recommendedName>
        <fullName evidence="3">Protein kinase domain-containing protein</fullName>
    </recommendedName>
</protein>
<dbReference type="PANTHER" id="PTHR44329">
    <property type="entry name" value="SERINE/THREONINE-PROTEIN KINASE TNNI3K-RELATED"/>
    <property type="match status" value="1"/>
</dbReference>
<dbReference type="SUPFAM" id="SSF56112">
    <property type="entry name" value="Protein kinase-like (PK-like)"/>
    <property type="match status" value="1"/>
</dbReference>
<name>A0A8H7XSC8_PSICU</name>
<evidence type="ECO:0000313" key="4">
    <source>
        <dbReference type="EMBL" id="KAG5165121.1"/>
    </source>
</evidence>
<accession>A0A8H7XSC8</accession>
<gene>
    <name evidence="4" type="ORF">JR316_009817</name>
</gene>
<keyword evidence="2" id="KW-0067">ATP-binding</keyword>
<dbReference type="EMBL" id="JAFIQS010000010">
    <property type="protein sequence ID" value="KAG5165121.1"/>
    <property type="molecule type" value="Genomic_DNA"/>
</dbReference>
<dbReference type="PROSITE" id="PS50011">
    <property type="entry name" value="PROTEIN_KINASE_DOM"/>
    <property type="match status" value="1"/>
</dbReference>
<dbReference type="AlphaFoldDB" id="A0A8H7XSC8"/>
<dbReference type="InterPro" id="IPR008266">
    <property type="entry name" value="Tyr_kinase_AS"/>
</dbReference>
<reference evidence="4" key="1">
    <citation type="submission" date="2021-02" db="EMBL/GenBank/DDBJ databases">
        <title>Psilocybe cubensis genome.</title>
        <authorList>
            <person name="Mckernan K.J."/>
            <person name="Crawford S."/>
            <person name="Trippe A."/>
            <person name="Kane L.T."/>
            <person name="Mclaughlin S."/>
        </authorList>
    </citation>
    <scope>NUCLEOTIDE SEQUENCE [LARGE SCALE GENOMIC DNA]</scope>
    <source>
        <strain evidence="4">MGC-MH-2018</strain>
    </source>
</reference>
<dbReference type="OrthoDB" id="6718656at2759"/>
<organism evidence="4">
    <name type="scientific">Psilocybe cubensis</name>
    <name type="common">Psychedelic mushroom</name>
    <name type="synonym">Stropharia cubensis</name>
    <dbReference type="NCBI Taxonomy" id="181762"/>
    <lineage>
        <taxon>Eukaryota</taxon>
        <taxon>Fungi</taxon>
        <taxon>Dikarya</taxon>
        <taxon>Basidiomycota</taxon>
        <taxon>Agaricomycotina</taxon>
        <taxon>Agaricomycetes</taxon>
        <taxon>Agaricomycetidae</taxon>
        <taxon>Agaricales</taxon>
        <taxon>Agaricineae</taxon>
        <taxon>Strophariaceae</taxon>
        <taxon>Psilocybe</taxon>
    </lineage>
</organism>
<dbReference type="PANTHER" id="PTHR44329:SF298">
    <property type="entry name" value="MIXED LINEAGE KINASE DOMAIN-LIKE PROTEIN"/>
    <property type="match status" value="1"/>
</dbReference>
<dbReference type="Gene3D" id="2.30.29.30">
    <property type="entry name" value="Pleckstrin-homology domain (PH domain)/Phosphotyrosine-binding domain (PTB)"/>
    <property type="match status" value="1"/>
</dbReference>
<dbReference type="GO" id="GO:0004674">
    <property type="term" value="F:protein serine/threonine kinase activity"/>
    <property type="evidence" value="ECO:0007669"/>
    <property type="project" value="TreeGrafter"/>
</dbReference>
<dbReference type="InterPro" id="IPR000719">
    <property type="entry name" value="Prot_kinase_dom"/>
</dbReference>
<evidence type="ECO:0000259" key="3">
    <source>
        <dbReference type="PROSITE" id="PS50011"/>
    </source>
</evidence>
<dbReference type="Gene3D" id="1.10.510.10">
    <property type="entry name" value="Transferase(Phosphotransferase) domain 1"/>
    <property type="match status" value="1"/>
</dbReference>
<comment type="caution">
    <text evidence="4">The sequence shown here is derived from an EMBL/GenBank/DDBJ whole genome shotgun (WGS) entry which is preliminary data.</text>
</comment>
<dbReference type="InterPro" id="IPR051681">
    <property type="entry name" value="Ser/Thr_Kinases-Pseudokinases"/>
</dbReference>
<keyword evidence="1" id="KW-0547">Nucleotide-binding</keyword>
<sequence length="915" mass="103430">MSAHHIGIQHPRVPSELLCQESFKTLSRLHLISEFKPWLEYTREYVRRRVNSPFLLLWDCICFGAPLNTLLQLLGSPTPRYLSVSADEFDFNVSIAQREQLFSNFIQRVQTLESQGRLSYGEVLRVDDFTSGINAGYLRILKTINRILFALQTEHPGIFSLPHGSAARRSSLIEQLVIAERSHNSKLIQTADSAAKLYEDPEAAHPSLEGFIVNCSRLVPYHEHVLKALSQVDVIENWQHIFAFHNKVFFTRMNSAYRSICANYLTFENFLNRQNSRAREDAKIILRNLSEIISRFSDYSSHLQAILDVSSPTEHESYDGLCIMSLESATISDSLVEVGRELRTMWCFNNLRPRLGSQTLLDEDALGNILHDDCMLVDPASGQHYSVFLFEKMLICCTDHRRSDSIDLGHVRYPVKPWEIGPALAEQYPLVIMLSIPTDSLKLLHCIDTAIFEISWGSKSECSIIFYPIIHRQYTQWTTLLEPFVSRVSHSTSVPRYLEDSDGVSVYSGVSLLPTEDEIFGIKSVIARPWSLIGRKGNRSESSSMIGVETSDKASILSPNLLPTLFVNDLPRSPLHLSFVPEDGIPSLHHLTESPTEYEPAEGGHLLNNGYADSISFPDLTQHIVKEGYYPIAHGGFSDVWKATWTKKDGTMQVAVKVIRNTINEGAAKEKLVQRLHQELSIWKGLLHPHILELCGTVTGYGPYVSMVCPWLKNGSLTKYLERCGDILTVGDRLRLISEIASGLNYLHSRPVVHGDLTGSNVLIDDDLHARLCDFGLSTLIMEECQDDNVSVQSVYTSHLGGSVRWADAYLFRAFDENAVPVIGTSSDIYSFGSVMLEVLSGRMPYHYLRTDAQVVIQLHQGIKPRRPSASFVDDAQWDLIQMCWKELPEERPTSSQVLKISKDLFERWIQSEAR</sequence>
<dbReference type="Pfam" id="PF07714">
    <property type="entry name" value="PK_Tyr_Ser-Thr"/>
    <property type="match status" value="1"/>
</dbReference>
<proteinExistence type="predicted"/>